<name>A0A143C2H6_9ACTN</name>
<protein>
    <submittedName>
        <fullName evidence="1">Uncharacterized protein</fullName>
    </submittedName>
</protein>
<proteinExistence type="predicted"/>
<evidence type="ECO:0000313" key="1">
    <source>
        <dbReference type="EMBL" id="AMW11612.1"/>
    </source>
</evidence>
<dbReference type="AlphaFoldDB" id="A0A143C2H6"/>
<gene>
    <name evidence="1" type="ORF">A4E84_20210</name>
</gene>
<dbReference type="STRING" id="1783515.A4E84_20210"/>
<dbReference type="RefSeq" id="WP_062927927.1">
    <property type="nucleotide sequence ID" value="NZ_CP015098.1"/>
</dbReference>
<organism evidence="1 2">
    <name type="scientific">Streptomyces qaidamensis</name>
    <dbReference type="NCBI Taxonomy" id="1783515"/>
    <lineage>
        <taxon>Bacteria</taxon>
        <taxon>Bacillati</taxon>
        <taxon>Actinomycetota</taxon>
        <taxon>Actinomycetes</taxon>
        <taxon>Kitasatosporales</taxon>
        <taxon>Streptomycetaceae</taxon>
        <taxon>Streptomyces</taxon>
        <taxon>Streptomyces aurantiacus group</taxon>
    </lineage>
</organism>
<keyword evidence="2" id="KW-1185">Reference proteome</keyword>
<evidence type="ECO:0000313" key="2">
    <source>
        <dbReference type="Proteomes" id="UP000076096"/>
    </source>
</evidence>
<reference evidence="2" key="1">
    <citation type="submission" date="2016-04" db="EMBL/GenBank/DDBJ databases">
        <authorList>
            <person name="Zhang B."/>
        </authorList>
    </citation>
    <scope>NUCLEOTIDE SEQUENCE [LARGE SCALE GENOMIC DNA]</scope>
    <source>
        <strain evidence="2">S10</strain>
    </source>
</reference>
<dbReference type="EMBL" id="CP015098">
    <property type="protein sequence ID" value="AMW11612.1"/>
    <property type="molecule type" value="Genomic_DNA"/>
</dbReference>
<dbReference type="KEGG" id="stsi:A4E84_20210"/>
<sequence>MPDVGDTVTASLTVDPYDATTVATLAVTAPNGTVSSPSTGTADNGRTWTAALTYTVAGLWKLSWAVTGTGASVQHEVVSVAPAPPTMADVRSYATTTQLANVLHKAPPLDAVELLERATRLLDSDFLKAAVYDVDDVGMPTDPVVQAAFAEAVCRQVEFWGEAGVETDVSGPLQGVSIGNVQLQFGAGENRSGPDYYAPGLIRALESIPAEKLRWGVSTGGFAW</sequence>
<accession>A0A143C2H6</accession>
<dbReference type="Proteomes" id="UP000076096">
    <property type="component" value="Chromosome"/>
</dbReference>